<comment type="caution">
    <text evidence="4">The sequence shown here is derived from an EMBL/GenBank/DDBJ whole genome shotgun (WGS) entry which is preliminary data.</text>
</comment>
<feature type="transmembrane region" description="Helical" evidence="2">
    <location>
        <begin position="239"/>
        <end position="259"/>
    </location>
</feature>
<feature type="transmembrane region" description="Helical" evidence="2">
    <location>
        <begin position="170"/>
        <end position="189"/>
    </location>
</feature>
<dbReference type="EMBL" id="JACSPY010000008">
    <property type="protein sequence ID" value="MBD8020950.1"/>
    <property type="molecule type" value="Genomic_DNA"/>
</dbReference>
<keyword evidence="5" id="KW-1185">Reference proteome</keyword>
<evidence type="ECO:0000256" key="1">
    <source>
        <dbReference type="SAM" id="MobiDB-lite"/>
    </source>
</evidence>
<feature type="compositionally biased region" description="Pro residues" evidence="1">
    <location>
        <begin position="16"/>
        <end position="33"/>
    </location>
</feature>
<feature type="transmembrane region" description="Helical" evidence="2">
    <location>
        <begin position="201"/>
        <end position="227"/>
    </location>
</feature>
<feature type="transmembrane region" description="Helical" evidence="2">
    <location>
        <begin position="271"/>
        <end position="292"/>
    </location>
</feature>
<evidence type="ECO:0000313" key="4">
    <source>
        <dbReference type="EMBL" id="MBD8020950.1"/>
    </source>
</evidence>
<sequence length="391" mass="40984">MTTSEPSSRPAAHTAPAPPPAATLPAATPPVAAPPHTTAAPSAAAPQAAPAQTALLDSPAPPPAGSRRIGALDAVRGFALGGIIFANVPVLLRLNPQDGDGLNPLAAGVYRWVDGHFFPLFSLLFGIGFGLMWLSATRHSPRPRLVMLRRLGFLTLLGIGHTLLHPGEALIYYGILGIVVLLPLTFLPARTVAPILGTAGIALLAAGAWFGGPALIPGLFVLGFWLGTSGQVARAFSPFPALLLMLVGAALSGYVYTANGFPPTVNSSFDSLYATGGAAVYLGAFVLLLASPLRGFLHAVFAPLGRLALTNYITATLLLLAMLIPTQVLGIVPTDTTAGWQLVMAGCVLILALQWVFSTLWLRAFTQGPLEWVWRKVTWLLARPLPFRRAS</sequence>
<evidence type="ECO:0000313" key="5">
    <source>
        <dbReference type="Proteomes" id="UP000651517"/>
    </source>
</evidence>
<dbReference type="PANTHER" id="PTHR30590:SF2">
    <property type="entry name" value="INNER MEMBRANE PROTEIN"/>
    <property type="match status" value="1"/>
</dbReference>
<feature type="transmembrane region" description="Helical" evidence="2">
    <location>
        <begin position="77"/>
        <end position="96"/>
    </location>
</feature>
<dbReference type="InterPro" id="IPR052529">
    <property type="entry name" value="Bact_Transport_Assoc"/>
</dbReference>
<dbReference type="RefSeq" id="WP_191726379.1">
    <property type="nucleotide sequence ID" value="NZ_JACSPY010000008.1"/>
</dbReference>
<name>A0ABR8WV41_9MICO</name>
<keyword evidence="2" id="KW-1133">Transmembrane helix</keyword>
<feature type="compositionally biased region" description="Low complexity" evidence="1">
    <location>
        <begin position="34"/>
        <end position="54"/>
    </location>
</feature>
<evidence type="ECO:0000259" key="3">
    <source>
        <dbReference type="Pfam" id="PF04235"/>
    </source>
</evidence>
<accession>A0ABR8WV41</accession>
<dbReference type="InterPro" id="IPR007349">
    <property type="entry name" value="DUF418"/>
</dbReference>
<dbReference type="Proteomes" id="UP000651517">
    <property type="component" value="Unassembled WGS sequence"/>
</dbReference>
<organism evidence="4 5">
    <name type="scientific">Brevibacterium gallinarum</name>
    <dbReference type="NCBI Taxonomy" id="2762220"/>
    <lineage>
        <taxon>Bacteria</taxon>
        <taxon>Bacillati</taxon>
        <taxon>Actinomycetota</taxon>
        <taxon>Actinomycetes</taxon>
        <taxon>Micrococcales</taxon>
        <taxon>Brevibacteriaceae</taxon>
        <taxon>Brevibacterium</taxon>
    </lineage>
</organism>
<proteinExistence type="predicted"/>
<evidence type="ECO:0000256" key="2">
    <source>
        <dbReference type="SAM" id="Phobius"/>
    </source>
</evidence>
<keyword evidence="2" id="KW-0472">Membrane</keyword>
<feature type="region of interest" description="Disordered" evidence="1">
    <location>
        <begin position="1"/>
        <end position="62"/>
    </location>
</feature>
<feature type="transmembrane region" description="Helical" evidence="2">
    <location>
        <begin position="339"/>
        <end position="362"/>
    </location>
</feature>
<feature type="transmembrane region" description="Helical" evidence="2">
    <location>
        <begin position="116"/>
        <end position="134"/>
    </location>
</feature>
<gene>
    <name evidence="4" type="ORF">H9634_09180</name>
</gene>
<dbReference type="Pfam" id="PF04235">
    <property type="entry name" value="DUF418"/>
    <property type="match status" value="1"/>
</dbReference>
<feature type="domain" description="DUF418" evidence="3">
    <location>
        <begin position="248"/>
        <end position="380"/>
    </location>
</feature>
<keyword evidence="2" id="KW-0812">Transmembrane</keyword>
<reference evidence="4 5" key="1">
    <citation type="submission" date="2020-08" db="EMBL/GenBank/DDBJ databases">
        <title>A Genomic Blueprint of the Chicken Gut Microbiome.</title>
        <authorList>
            <person name="Gilroy R."/>
            <person name="Ravi A."/>
            <person name="Getino M."/>
            <person name="Pursley I."/>
            <person name="Horton D.L."/>
            <person name="Alikhan N.-F."/>
            <person name="Baker D."/>
            <person name="Gharbi K."/>
            <person name="Hall N."/>
            <person name="Watson M."/>
            <person name="Adriaenssens E.M."/>
            <person name="Foster-Nyarko E."/>
            <person name="Jarju S."/>
            <person name="Secka A."/>
            <person name="Antonio M."/>
            <person name="Oren A."/>
            <person name="Chaudhuri R."/>
            <person name="La Ragione R.M."/>
            <person name="Hildebrand F."/>
            <person name="Pallen M.J."/>
        </authorList>
    </citation>
    <scope>NUCLEOTIDE SEQUENCE [LARGE SCALE GENOMIC DNA]</scope>
    <source>
        <strain evidence="4 5">Re57</strain>
    </source>
</reference>
<feature type="transmembrane region" description="Helical" evidence="2">
    <location>
        <begin position="312"/>
        <end position="332"/>
    </location>
</feature>
<protein>
    <submittedName>
        <fullName evidence="4">DUF418 domain-containing protein</fullName>
    </submittedName>
</protein>
<dbReference type="PANTHER" id="PTHR30590">
    <property type="entry name" value="INNER MEMBRANE PROTEIN"/>
    <property type="match status" value="1"/>
</dbReference>